<feature type="coiled-coil region" evidence="1">
    <location>
        <begin position="23"/>
        <end position="97"/>
    </location>
</feature>
<reference evidence="2" key="1">
    <citation type="journal article" date="2015" name="Nature">
        <title>Complex archaea that bridge the gap between prokaryotes and eukaryotes.</title>
        <authorList>
            <person name="Spang A."/>
            <person name="Saw J.H."/>
            <person name="Jorgensen S.L."/>
            <person name="Zaremba-Niedzwiedzka K."/>
            <person name="Martijn J."/>
            <person name="Lind A.E."/>
            <person name="van Eijk R."/>
            <person name="Schleper C."/>
            <person name="Guy L."/>
            <person name="Ettema T.J."/>
        </authorList>
    </citation>
    <scope>NUCLEOTIDE SEQUENCE</scope>
</reference>
<evidence type="ECO:0000256" key="1">
    <source>
        <dbReference type="SAM" id="Coils"/>
    </source>
</evidence>
<dbReference type="EMBL" id="LAZR01003114">
    <property type="protein sequence ID" value="KKN21830.1"/>
    <property type="molecule type" value="Genomic_DNA"/>
</dbReference>
<sequence>MEKVVQLYHQFLDLPNVTGFATIDDLKEFYSEKTAEREEFEEALESCRARLDEAKEDLAEDTGGMRNKLLGGRFGGNREAVEELKEVEANIVELVTMEENASAKHEEIDSLVFEQSALIIGNDDEEFATVCEYQSLMDEACSYSEEVLREIIEAIDALEEAVDAEELDQWTDSAWADMSSDFANQEAANEVNDVNNILIGYREFLDNIGESAIGLYGSDYDFNFGDMMSESFFGDFWGSEMQIERLDHARNQMLNLRESVSDLFGKFSDEYSSTMEQIQERIDAEWEKE</sequence>
<evidence type="ECO:0000313" key="2">
    <source>
        <dbReference type="EMBL" id="KKN21830.1"/>
    </source>
</evidence>
<gene>
    <name evidence="2" type="ORF">LCGC14_0921340</name>
</gene>
<keyword evidence="1" id="KW-0175">Coiled coil</keyword>
<accession>A0A0F9NQR1</accession>
<protein>
    <submittedName>
        <fullName evidence="2">Uncharacterized protein</fullName>
    </submittedName>
</protein>
<proteinExistence type="predicted"/>
<name>A0A0F9NQR1_9ZZZZ</name>
<comment type="caution">
    <text evidence="2">The sequence shown here is derived from an EMBL/GenBank/DDBJ whole genome shotgun (WGS) entry which is preliminary data.</text>
</comment>
<dbReference type="AlphaFoldDB" id="A0A0F9NQR1"/>
<organism evidence="2">
    <name type="scientific">marine sediment metagenome</name>
    <dbReference type="NCBI Taxonomy" id="412755"/>
    <lineage>
        <taxon>unclassified sequences</taxon>
        <taxon>metagenomes</taxon>
        <taxon>ecological metagenomes</taxon>
    </lineage>
</organism>